<dbReference type="InterPro" id="IPR001353">
    <property type="entry name" value="Proteasome_sua/b"/>
</dbReference>
<evidence type="ECO:0000259" key="4">
    <source>
        <dbReference type="SMART" id="SM00948"/>
    </source>
</evidence>
<protein>
    <recommendedName>
        <fullName evidence="4">Proteasome alpha-type subunits domain-containing protein</fullName>
    </recommendedName>
</protein>
<evidence type="ECO:0000256" key="3">
    <source>
        <dbReference type="PROSITE-ProRule" id="PRU00808"/>
    </source>
</evidence>
<proteinExistence type="inferred from homology"/>
<dbReference type="InterPro" id="IPR000426">
    <property type="entry name" value="Proteasome_asu_N"/>
</dbReference>
<evidence type="ECO:0000256" key="2">
    <source>
        <dbReference type="ARBA" id="ARBA00022942"/>
    </source>
</evidence>
<dbReference type="SUPFAM" id="SSF56235">
    <property type="entry name" value="N-terminal nucleophile aminohydrolases (Ntn hydrolases)"/>
    <property type="match status" value="1"/>
</dbReference>
<sequence length="223" mass="24992">MSRYDRAITVFSPDGQLLQVHYAQEAVRRGSAVVGIRGSNAIVLAVEKRVVPELQSDRTEKKIVLLDDHIIECQSYRLSVEDPVTTEYVARYLAGIMQQYTQSNGRRPFGVSCLIGGFDADGPHLFQTEPSGTYYEWMACSTGRCEKTTRDYLEKNFKPQLVTSEHGAILLAVASLLEVQYGGRGLEVAILKRSSPITKLSPEAIQSYITEVQKEKEDREKKT</sequence>
<dbReference type="Pfam" id="PF00227">
    <property type="entry name" value="Proteasome"/>
    <property type="match status" value="2"/>
</dbReference>
<dbReference type="Proteomes" id="UP000324832">
    <property type="component" value="Unassembled WGS sequence"/>
</dbReference>
<dbReference type="AlphaFoldDB" id="A0A5E4QSW4"/>
<keyword evidence="6" id="KW-1185">Reference proteome</keyword>
<dbReference type="InterPro" id="IPR023332">
    <property type="entry name" value="Proteasome_alpha-type"/>
</dbReference>
<comment type="similarity">
    <text evidence="3">Belongs to the peptidase T1A family.</text>
</comment>
<dbReference type="GO" id="GO:0019773">
    <property type="term" value="C:proteasome core complex, alpha-subunit complex"/>
    <property type="evidence" value="ECO:0007669"/>
    <property type="project" value="UniProtKB-UniRule"/>
</dbReference>
<keyword evidence="2 3" id="KW-0647">Proteasome</keyword>
<dbReference type="EMBL" id="FZQP02004444">
    <property type="protein sequence ID" value="VVD00028.1"/>
    <property type="molecule type" value="Genomic_DNA"/>
</dbReference>
<dbReference type="InterPro" id="IPR050115">
    <property type="entry name" value="Proteasome_alpha"/>
</dbReference>
<dbReference type="PANTHER" id="PTHR11599">
    <property type="entry name" value="PROTEASOME SUBUNIT ALPHA/BETA"/>
    <property type="match status" value="1"/>
</dbReference>
<dbReference type="SMART" id="SM00948">
    <property type="entry name" value="Proteasome_A_N"/>
    <property type="match status" value="1"/>
</dbReference>
<name>A0A5E4QSW4_9NEOP</name>
<evidence type="ECO:0000313" key="6">
    <source>
        <dbReference type="Proteomes" id="UP000324832"/>
    </source>
</evidence>
<feature type="domain" description="Proteasome alpha-type subunits" evidence="4">
    <location>
        <begin position="4"/>
        <end position="26"/>
    </location>
</feature>
<dbReference type="Gene3D" id="3.60.20.10">
    <property type="entry name" value="Glutamine Phosphoribosylpyrophosphate, subunit 1, domain 1"/>
    <property type="match status" value="1"/>
</dbReference>
<evidence type="ECO:0000313" key="5">
    <source>
        <dbReference type="EMBL" id="VVD00028.1"/>
    </source>
</evidence>
<accession>A0A5E4QSW4</accession>
<organism evidence="5 6">
    <name type="scientific">Leptidea sinapis</name>
    <dbReference type="NCBI Taxonomy" id="189913"/>
    <lineage>
        <taxon>Eukaryota</taxon>
        <taxon>Metazoa</taxon>
        <taxon>Ecdysozoa</taxon>
        <taxon>Arthropoda</taxon>
        <taxon>Hexapoda</taxon>
        <taxon>Insecta</taxon>
        <taxon>Pterygota</taxon>
        <taxon>Neoptera</taxon>
        <taxon>Endopterygota</taxon>
        <taxon>Lepidoptera</taxon>
        <taxon>Glossata</taxon>
        <taxon>Ditrysia</taxon>
        <taxon>Papilionoidea</taxon>
        <taxon>Pieridae</taxon>
        <taxon>Dismorphiinae</taxon>
        <taxon>Leptidea</taxon>
    </lineage>
</organism>
<dbReference type="GO" id="GO:0006511">
    <property type="term" value="P:ubiquitin-dependent protein catabolic process"/>
    <property type="evidence" value="ECO:0007669"/>
    <property type="project" value="InterPro"/>
</dbReference>
<dbReference type="InterPro" id="IPR029055">
    <property type="entry name" value="Ntn_hydrolases_N"/>
</dbReference>
<comment type="function">
    <text evidence="1">The proteasome is a multicatalytic proteinase complex which is characterized by its ability to cleave peptides with Arg, Phe, Tyr, Leu, and Glu adjacent to the leaving group at neutral or slightly basic pH. The proteasome has an ATP-dependent proteolytic activity.</text>
</comment>
<gene>
    <name evidence="5" type="ORF">LSINAPIS_LOCUS10755</name>
</gene>
<dbReference type="PROSITE" id="PS51475">
    <property type="entry name" value="PROTEASOME_ALPHA_2"/>
    <property type="match status" value="1"/>
</dbReference>
<evidence type="ECO:0000256" key="1">
    <source>
        <dbReference type="ARBA" id="ARBA00002000"/>
    </source>
</evidence>
<dbReference type="Pfam" id="PF10584">
    <property type="entry name" value="Proteasome_A_N"/>
    <property type="match status" value="1"/>
</dbReference>
<dbReference type="GO" id="GO:0005634">
    <property type="term" value="C:nucleus"/>
    <property type="evidence" value="ECO:0007669"/>
    <property type="project" value="UniProtKB-ARBA"/>
</dbReference>
<reference evidence="5 6" key="1">
    <citation type="submission" date="2017-07" db="EMBL/GenBank/DDBJ databases">
        <authorList>
            <person name="Talla V."/>
            <person name="Backstrom N."/>
        </authorList>
    </citation>
    <scope>NUCLEOTIDE SEQUENCE [LARGE SCALE GENOMIC DNA]</scope>
</reference>